<comment type="caution">
    <text evidence="1">The sequence shown here is derived from an EMBL/GenBank/DDBJ whole genome shotgun (WGS) entry which is preliminary data.</text>
</comment>
<keyword evidence="2" id="KW-1185">Reference proteome</keyword>
<dbReference type="RefSeq" id="WP_115594426.1">
    <property type="nucleotide sequence ID" value="NZ_QRHA01000015.1"/>
</dbReference>
<protein>
    <submittedName>
        <fullName evidence="1">Uncharacterized protein</fullName>
    </submittedName>
</protein>
<proteinExistence type="predicted"/>
<gene>
    <name evidence="1" type="ORF">DXV75_15940</name>
</gene>
<reference evidence="2" key="1">
    <citation type="submission" date="2018-08" db="EMBL/GenBank/DDBJ databases">
        <authorList>
            <person name="Zhang J."/>
            <person name="Du Z.-J."/>
        </authorList>
    </citation>
    <scope>NUCLEOTIDE SEQUENCE [LARGE SCALE GENOMIC DNA]</scope>
    <source>
        <strain evidence="2">KCTC 52655</strain>
    </source>
</reference>
<dbReference type="EMBL" id="QRHA01000015">
    <property type="protein sequence ID" value="RDV24055.1"/>
    <property type="molecule type" value="Genomic_DNA"/>
</dbReference>
<dbReference type="AlphaFoldDB" id="A0A3D8M3C2"/>
<accession>A0A3D8M3C2</accession>
<organism evidence="1 2">
    <name type="scientific">Alteromonas aestuariivivens</name>
    <dbReference type="NCBI Taxonomy" id="1938339"/>
    <lineage>
        <taxon>Bacteria</taxon>
        <taxon>Pseudomonadati</taxon>
        <taxon>Pseudomonadota</taxon>
        <taxon>Gammaproteobacteria</taxon>
        <taxon>Alteromonadales</taxon>
        <taxon>Alteromonadaceae</taxon>
        <taxon>Alteromonas/Salinimonas group</taxon>
        <taxon>Alteromonas</taxon>
    </lineage>
</organism>
<name>A0A3D8M3C2_9ALTE</name>
<dbReference type="Proteomes" id="UP000256561">
    <property type="component" value="Unassembled WGS sequence"/>
</dbReference>
<sequence>MNNRLAFFIFRTNKKRQHYGWRQSVDKAPLSRETLCGLETNVASEESARKKSPKNRSLQMVNEDFEKTFDAAISSAVVCHQGDASTMAGVLYGAVA</sequence>
<evidence type="ECO:0000313" key="1">
    <source>
        <dbReference type="EMBL" id="RDV24055.1"/>
    </source>
</evidence>
<evidence type="ECO:0000313" key="2">
    <source>
        <dbReference type="Proteomes" id="UP000256561"/>
    </source>
</evidence>